<dbReference type="EMBL" id="CM023481">
    <property type="protein sequence ID" value="KAH6948671.1"/>
    <property type="molecule type" value="Genomic_DNA"/>
</dbReference>
<organism evidence="1 2">
    <name type="scientific">Hyalomma asiaticum</name>
    <name type="common">Tick</name>
    <dbReference type="NCBI Taxonomy" id="266040"/>
    <lineage>
        <taxon>Eukaryota</taxon>
        <taxon>Metazoa</taxon>
        <taxon>Ecdysozoa</taxon>
        <taxon>Arthropoda</taxon>
        <taxon>Chelicerata</taxon>
        <taxon>Arachnida</taxon>
        <taxon>Acari</taxon>
        <taxon>Parasitiformes</taxon>
        <taxon>Ixodida</taxon>
        <taxon>Ixodoidea</taxon>
        <taxon>Ixodidae</taxon>
        <taxon>Hyalomminae</taxon>
        <taxon>Hyalomma</taxon>
    </lineage>
</organism>
<keyword evidence="2" id="KW-1185">Reference proteome</keyword>
<name>A0ACB7TQY8_HYAAI</name>
<proteinExistence type="predicted"/>
<comment type="caution">
    <text evidence="1">The sequence shown here is derived from an EMBL/GenBank/DDBJ whole genome shotgun (WGS) entry which is preliminary data.</text>
</comment>
<accession>A0ACB7TQY8</accession>
<evidence type="ECO:0000313" key="2">
    <source>
        <dbReference type="Proteomes" id="UP000821845"/>
    </source>
</evidence>
<dbReference type="Proteomes" id="UP000821845">
    <property type="component" value="Chromosome 1"/>
</dbReference>
<protein>
    <submittedName>
        <fullName evidence="1">Uncharacterized protein</fullName>
    </submittedName>
</protein>
<gene>
    <name evidence="1" type="ORF">HPB50_025844</name>
</gene>
<evidence type="ECO:0000313" key="1">
    <source>
        <dbReference type="EMBL" id="KAH6948671.1"/>
    </source>
</evidence>
<sequence length="88" mass="9306">MNPVLGHLSRALPNGHIQAGVFPPSKLISCPQVSLDAAPPHAQPDHGVSTAAMALHEFVHDESRVDLTEVASGNYDGIKIYNSSPKPT</sequence>
<reference evidence="1" key="1">
    <citation type="submission" date="2020-05" db="EMBL/GenBank/DDBJ databases">
        <title>Large-scale comparative analyses of tick genomes elucidate their genetic diversity and vector capacities.</title>
        <authorList>
            <person name="Jia N."/>
            <person name="Wang J."/>
            <person name="Shi W."/>
            <person name="Du L."/>
            <person name="Sun Y."/>
            <person name="Zhan W."/>
            <person name="Jiang J."/>
            <person name="Wang Q."/>
            <person name="Zhang B."/>
            <person name="Ji P."/>
            <person name="Sakyi L.B."/>
            <person name="Cui X."/>
            <person name="Yuan T."/>
            <person name="Jiang B."/>
            <person name="Yang W."/>
            <person name="Lam T.T.-Y."/>
            <person name="Chang Q."/>
            <person name="Ding S."/>
            <person name="Wang X."/>
            <person name="Zhu J."/>
            <person name="Ruan X."/>
            <person name="Zhao L."/>
            <person name="Wei J."/>
            <person name="Que T."/>
            <person name="Du C."/>
            <person name="Cheng J."/>
            <person name="Dai P."/>
            <person name="Han X."/>
            <person name="Huang E."/>
            <person name="Gao Y."/>
            <person name="Liu J."/>
            <person name="Shao H."/>
            <person name="Ye R."/>
            <person name="Li L."/>
            <person name="Wei W."/>
            <person name="Wang X."/>
            <person name="Wang C."/>
            <person name="Yang T."/>
            <person name="Huo Q."/>
            <person name="Li W."/>
            <person name="Guo W."/>
            <person name="Chen H."/>
            <person name="Zhou L."/>
            <person name="Ni X."/>
            <person name="Tian J."/>
            <person name="Zhou Y."/>
            <person name="Sheng Y."/>
            <person name="Liu T."/>
            <person name="Pan Y."/>
            <person name="Xia L."/>
            <person name="Li J."/>
            <person name="Zhao F."/>
            <person name="Cao W."/>
        </authorList>
    </citation>
    <scope>NUCLEOTIDE SEQUENCE</scope>
    <source>
        <strain evidence="1">Hyas-2018</strain>
    </source>
</reference>